<organism evidence="3 4">
    <name type="scientific">Clavibacter tessellarius</name>
    <dbReference type="NCBI Taxonomy" id="31965"/>
    <lineage>
        <taxon>Bacteria</taxon>
        <taxon>Bacillati</taxon>
        <taxon>Actinomycetota</taxon>
        <taxon>Actinomycetes</taxon>
        <taxon>Micrococcales</taxon>
        <taxon>Microbacteriaceae</taxon>
        <taxon>Clavibacter</taxon>
    </lineage>
</organism>
<feature type="domain" description="HTH tetR-type" evidence="2">
    <location>
        <begin position="13"/>
        <end position="57"/>
    </location>
</feature>
<accession>A0A225CBY5</accession>
<comment type="caution">
    <text evidence="3">The sequence shown here is derived from an EMBL/GenBank/DDBJ whole genome shotgun (WGS) entry which is preliminary data.</text>
</comment>
<keyword evidence="4" id="KW-1185">Reference proteome</keyword>
<keyword evidence="1" id="KW-0238">DNA-binding</keyword>
<name>A0A225CBY5_9MICO</name>
<dbReference type="InterPro" id="IPR001647">
    <property type="entry name" value="HTH_TetR"/>
</dbReference>
<dbReference type="Pfam" id="PF00440">
    <property type="entry name" value="TetR_N"/>
    <property type="match status" value="1"/>
</dbReference>
<dbReference type="GO" id="GO:0003677">
    <property type="term" value="F:DNA binding"/>
    <property type="evidence" value="ECO:0007669"/>
    <property type="project" value="UniProtKB-KW"/>
</dbReference>
<dbReference type="EMBL" id="MZMQ01000001">
    <property type="protein sequence ID" value="OQJ64029.1"/>
    <property type="molecule type" value="Genomic_DNA"/>
</dbReference>
<dbReference type="SUPFAM" id="SSF46689">
    <property type="entry name" value="Homeodomain-like"/>
    <property type="match status" value="1"/>
</dbReference>
<evidence type="ECO:0000313" key="3">
    <source>
        <dbReference type="EMBL" id="OQJ64029.1"/>
    </source>
</evidence>
<proteinExistence type="predicted"/>
<dbReference type="RefSeq" id="WP_094130684.1">
    <property type="nucleotide sequence ID" value="NZ_CP040788.1"/>
</dbReference>
<evidence type="ECO:0000259" key="2">
    <source>
        <dbReference type="Pfam" id="PF00440"/>
    </source>
</evidence>
<dbReference type="AlphaFoldDB" id="A0A225CBY5"/>
<reference evidence="3" key="1">
    <citation type="submission" date="2017-08" db="EMBL/GenBank/DDBJ databases">
        <title>Genomes of multiple Clavibacter strains from different subspecies.</title>
        <authorList>
            <person name="Yuan X.-K."/>
            <person name="Li X.-S."/>
            <person name="Nie J."/>
            <person name="De Boer S.H."/>
        </authorList>
    </citation>
    <scope>NUCLEOTIDE SEQUENCE [LARGE SCALE GENOMIC DNA]</scope>
    <source>
        <strain evidence="3">ATCC 33566</strain>
    </source>
</reference>
<dbReference type="OrthoDB" id="3691941at2"/>
<evidence type="ECO:0000313" key="4">
    <source>
        <dbReference type="Proteomes" id="UP000215316"/>
    </source>
</evidence>
<sequence>MSERSVPARNDELLAASMRAFAARGYFGTTTAQVAEQMGVSQPYVIQAYGSKRLLFIRTHAHAGEMIIDTFRTAPARGFDPQRLGAAYRELVLSMPEAVLVHAHGFSAATAEPEIGRESRRLFGEVYRTLRDRGGSDEEVATFMGRGMLINNLMLMEAARYADEHAFGGLVATILRTPPRHPSSPDPTVPRQE</sequence>
<dbReference type="Gene3D" id="1.10.357.10">
    <property type="entry name" value="Tetracycline Repressor, domain 2"/>
    <property type="match status" value="1"/>
</dbReference>
<evidence type="ECO:0000256" key="1">
    <source>
        <dbReference type="ARBA" id="ARBA00023125"/>
    </source>
</evidence>
<protein>
    <recommendedName>
        <fullName evidence="2">HTH tetR-type domain-containing protein</fullName>
    </recommendedName>
</protein>
<gene>
    <name evidence="3" type="ORF">B5P24_13990</name>
</gene>
<dbReference type="Proteomes" id="UP000215316">
    <property type="component" value="Unassembled WGS sequence"/>
</dbReference>
<dbReference type="InterPro" id="IPR009057">
    <property type="entry name" value="Homeodomain-like_sf"/>
</dbReference>